<sequence length="91" mass="10599">MENYSEGSKFEFKEDEKAIDCIVRVSVTVPLFWKSDPRIWFLQIEDQLRNNKITAVWTKYDIVISTIEAEILSEISDIMINPPANDKCDTI</sequence>
<evidence type="ECO:0000313" key="3">
    <source>
        <dbReference type="Proteomes" id="UP000886998"/>
    </source>
</evidence>
<dbReference type="OrthoDB" id="6426556at2759"/>
<reference evidence="2" key="1">
    <citation type="submission" date="2020-08" db="EMBL/GenBank/DDBJ databases">
        <title>Multicomponent nature underlies the extraordinary mechanical properties of spider dragline silk.</title>
        <authorList>
            <person name="Kono N."/>
            <person name="Nakamura H."/>
            <person name="Mori M."/>
            <person name="Yoshida Y."/>
            <person name="Ohtoshi R."/>
            <person name="Malay A.D."/>
            <person name="Moran D.A.P."/>
            <person name="Tomita M."/>
            <person name="Numata K."/>
            <person name="Arakawa K."/>
        </authorList>
    </citation>
    <scope>NUCLEOTIDE SEQUENCE</scope>
</reference>
<gene>
    <name evidence="2" type="ORF">TNIN_352451</name>
</gene>
<feature type="domain" description="DUF7041" evidence="1">
    <location>
        <begin position="29"/>
        <end position="87"/>
    </location>
</feature>
<name>A0A8X6XTJ8_9ARAC</name>
<dbReference type="InterPro" id="IPR055469">
    <property type="entry name" value="DUF7041"/>
</dbReference>
<dbReference type="Proteomes" id="UP000886998">
    <property type="component" value="Unassembled WGS sequence"/>
</dbReference>
<dbReference type="AlphaFoldDB" id="A0A8X6XTJ8"/>
<dbReference type="PANTHER" id="PTHR33327:SF3">
    <property type="entry name" value="RNA-DIRECTED DNA POLYMERASE"/>
    <property type="match status" value="1"/>
</dbReference>
<organism evidence="2 3">
    <name type="scientific">Trichonephila inaurata madagascariensis</name>
    <dbReference type="NCBI Taxonomy" id="2747483"/>
    <lineage>
        <taxon>Eukaryota</taxon>
        <taxon>Metazoa</taxon>
        <taxon>Ecdysozoa</taxon>
        <taxon>Arthropoda</taxon>
        <taxon>Chelicerata</taxon>
        <taxon>Arachnida</taxon>
        <taxon>Araneae</taxon>
        <taxon>Araneomorphae</taxon>
        <taxon>Entelegynae</taxon>
        <taxon>Araneoidea</taxon>
        <taxon>Nephilidae</taxon>
        <taxon>Trichonephila</taxon>
        <taxon>Trichonephila inaurata</taxon>
    </lineage>
</organism>
<keyword evidence="3" id="KW-1185">Reference proteome</keyword>
<evidence type="ECO:0000313" key="2">
    <source>
        <dbReference type="EMBL" id="GFY58512.1"/>
    </source>
</evidence>
<evidence type="ECO:0000259" key="1">
    <source>
        <dbReference type="Pfam" id="PF23055"/>
    </source>
</evidence>
<dbReference type="PANTHER" id="PTHR33327">
    <property type="entry name" value="ENDONUCLEASE"/>
    <property type="match status" value="1"/>
</dbReference>
<dbReference type="EMBL" id="BMAV01012133">
    <property type="protein sequence ID" value="GFY58512.1"/>
    <property type="molecule type" value="Genomic_DNA"/>
</dbReference>
<dbReference type="Pfam" id="PF23055">
    <property type="entry name" value="DUF7041"/>
    <property type="match status" value="1"/>
</dbReference>
<proteinExistence type="predicted"/>
<protein>
    <recommendedName>
        <fullName evidence="1">DUF7041 domain-containing protein</fullName>
    </recommendedName>
</protein>
<accession>A0A8X6XTJ8</accession>
<comment type="caution">
    <text evidence="2">The sequence shown here is derived from an EMBL/GenBank/DDBJ whole genome shotgun (WGS) entry which is preliminary data.</text>
</comment>